<dbReference type="PANTHER" id="PTHR21450:SF41">
    <property type="entry name" value="RNA POLYMERASE SUBUNIT BETA, PUTATIVE (DUF630 AND DUF632)-RELATED"/>
    <property type="match status" value="1"/>
</dbReference>
<sequence>MSGETMQIGESSASSSSYYPYNLNYANDSNQNFNGYSNYGGGVGYFSESSVQAPPVGASTSKAPPPPPSPPRSSTWDFLNPFESAEKFYPAYSSSHDSREVREEEGIPDLEDDDDEVVKDVVHGDHKIVDNRRNSYSKAVALREEARVAYDVESKLNVYKNAVNAEEKSKDGGNVNEFKPRGGFKDDLEILKEIQVQFERASQSGNDLSKFLEVGKLPYKQKHGSSQVSSKILHLTAVSFQPSMSKTSDNADPAFLDIHQDVELKSKNLSSVLHKLHLWEKKLYEEVKAEEKMRVVHERKSQKIKRMDQKGSEAHKVDATRTLIRSLSTKIKIAIQVVDKISMKINRLRDEELWPQLYEFIQGLTKMWKSMLECHNNQCRAIGEAKRLDAITFQKELSDAHFEATRQLEHDLINWTLWFSHWVVALKGYVRAMNNWLMKCILYIPEETPDGIVPFSPGRMGAPTVFVVCNLWSQSLDRISEKEVVDSMRELASNVLQLWDRDKAEVRQRMLANKDEGKLKRLEKEEQKIQKEIESLEKRVVVVATDTQLSGRVVYQSETSKGGSLQASLQQVLEAMGKFTGNSLKIYEELLQRIEEHKQVS</sequence>
<feature type="region of interest" description="Disordered" evidence="2">
    <location>
        <begin position="89"/>
        <end position="108"/>
    </location>
</feature>
<feature type="domain" description="DUF632" evidence="3">
    <location>
        <begin position="189"/>
        <end position="495"/>
    </location>
</feature>
<gene>
    <name evidence="4" type="ORF">C2S53_001828</name>
</gene>
<keyword evidence="5" id="KW-1185">Reference proteome</keyword>
<evidence type="ECO:0000256" key="1">
    <source>
        <dbReference type="SAM" id="Coils"/>
    </source>
</evidence>
<feature type="region of interest" description="Disordered" evidence="2">
    <location>
        <begin position="1"/>
        <end position="21"/>
    </location>
</feature>
<feature type="compositionally biased region" description="Basic and acidic residues" evidence="2">
    <location>
        <begin position="96"/>
        <end position="105"/>
    </location>
</feature>
<name>A0AAD4IXK9_PERFH</name>
<dbReference type="AlphaFoldDB" id="A0AAD4IXK9"/>
<organism evidence="4 5">
    <name type="scientific">Perilla frutescens var. hirtella</name>
    <name type="common">Perilla citriodora</name>
    <name type="synonym">Perilla setoyensis</name>
    <dbReference type="NCBI Taxonomy" id="608512"/>
    <lineage>
        <taxon>Eukaryota</taxon>
        <taxon>Viridiplantae</taxon>
        <taxon>Streptophyta</taxon>
        <taxon>Embryophyta</taxon>
        <taxon>Tracheophyta</taxon>
        <taxon>Spermatophyta</taxon>
        <taxon>Magnoliopsida</taxon>
        <taxon>eudicotyledons</taxon>
        <taxon>Gunneridae</taxon>
        <taxon>Pentapetalae</taxon>
        <taxon>asterids</taxon>
        <taxon>lamiids</taxon>
        <taxon>Lamiales</taxon>
        <taxon>Lamiaceae</taxon>
        <taxon>Nepetoideae</taxon>
        <taxon>Elsholtzieae</taxon>
        <taxon>Perilla</taxon>
    </lineage>
</organism>
<evidence type="ECO:0000313" key="4">
    <source>
        <dbReference type="EMBL" id="KAH6823297.1"/>
    </source>
</evidence>
<accession>A0AAD4IXK9</accession>
<evidence type="ECO:0000256" key="2">
    <source>
        <dbReference type="SAM" id="MobiDB-lite"/>
    </source>
</evidence>
<feature type="compositionally biased region" description="Polar residues" evidence="2">
    <location>
        <begin position="1"/>
        <end position="10"/>
    </location>
</feature>
<keyword evidence="1" id="KW-0175">Coiled coil</keyword>
<evidence type="ECO:0000313" key="5">
    <source>
        <dbReference type="Proteomes" id="UP001190926"/>
    </source>
</evidence>
<dbReference type="InterPro" id="IPR006867">
    <property type="entry name" value="DUF632"/>
</dbReference>
<feature type="compositionally biased region" description="Polar residues" evidence="2">
    <location>
        <begin position="48"/>
        <end position="62"/>
    </location>
</feature>
<proteinExistence type="predicted"/>
<dbReference type="Pfam" id="PF04782">
    <property type="entry name" value="DUF632"/>
    <property type="match status" value="1"/>
</dbReference>
<dbReference type="Proteomes" id="UP001190926">
    <property type="component" value="Unassembled WGS sequence"/>
</dbReference>
<protein>
    <recommendedName>
        <fullName evidence="3">DUF632 domain-containing protein</fullName>
    </recommendedName>
</protein>
<dbReference type="PANTHER" id="PTHR21450">
    <property type="entry name" value="PROTEIN ALTERED PHOSPHATE STARVATION RESPONSE 1"/>
    <property type="match status" value="1"/>
</dbReference>
<dbReference type="EMBL" id="SDAM02000971">
    <property type="protein sequence ID" value="KAH6823297.1"/>
    <property type="molecule type" value="Genomic_DNA"/>
</dbReference>
<evidence type="ECO:0000259" key="3">
    <source>
        <dbReference type="Pfam" id="PF04782"/>
    </source>
</evidence>
<feature type="compositionally biased region" description="Low complexity" evidence="2">
    <location>
        <begin position="11"/>
        <end position="21"/>
    </location>
</feature>
<comment type="caution">
    <text evidence="4">The sequence shown here is derived from an EMBL/GenBank/DDBJ whole genome shotgun (WGS) entry which is preliminary data.</text>
</comment>
<feature type="coiled-coil region" evidence="1">
    <location>
        <begin position="512"/>
        <end position="539"/>
    </location>
</feature>
<feature type="region of interest" description="Disordered" evidence="2">
    <location>
        <begin position="47"/>
        <end position="77"/>
    </location>
</feature>
<reference evidence="4 5" key="1">
    <citation type="journal article" date="2021" name="Nat. Commun.">
        <title>Incipient diploidization of the medicinal plant Perilla within 10,000 years.</title>
        <authorList>
            <person name="Zhang Y."/>
            <person name="Shen Q."/>
            <person name="Leng L."/>
            <person name="Zhang D."/>
            <person name="Chen S."/>
            <person name="Shi Y."/>
            <person name="Ning Z."/>
            <person name="Chen S."/>
        </authorList>
    </citation>
    <scope>NUCLEOTIDE SEQUENCE [LARGE SCALE GENOMIC DNA]</scope>
    <source>
        <strain evidence="5">cv. PC099</strain>
    </source>
</reference>